<dbReference type="PANTHER" id="PTHR44591">
    <property type="entry name" value="STRESS RESPONSE REGULATOR PROTEIN 1"/>
    <property type="match status" value="1"/>
</dbReference>
<dbReference type="AlphaFoldDB" id="A0A927D314"/>
<name>A0A927D314_9RHOB</name>
<dbReference type="PROSITE" id="PS50110">
    <property type="entry name" value="RESPONSE_REGULATORY"/>
    <property type="match status" value="1"/>
</dbReference>
<dbReference type="InterPro" id="IPR050595">
    <property type="entry name" value="Bact_response_regulator"/>
</dbReference>
<dbReference type="InterPro" id="IPR011006">
    <property type="entry name" value="CheY-like_superfamily"/>
</dbReference>
<gene>
    <name evidence="5" type="ORF">H9Q16_09735</name>
</gene>
<dbReference type="PANTHER" id="PTHR44591:SF3">
    <property type="entry name" value="RESPONSE REGULATORY DOMAIN-CONTAINING PROTEIN"/>
    <property type="match status" value="1"/>
</dbReference>
<sequence>MTSRRWPAVPDRLSADASLQVLILDDERFDRHRLARLCSGLPQECTVRNATDLASFSDALDDDLFDLILVDYQLPDGTGLDALRAVRMSVRNFNAATIMVTGQPAEAIAQEALLGGCADYLTKDEITPVTFRRAVTNAVQKSVLSTQVEAQSFAREEVEAVLQHFAGKMARDIKPMVSRMMRQVRDLRRGEDSDRFDPIDLSCMTMWEMLVELERHDGIDMVTRTLSKGTAAPESVVTPLRKPPSPFARFSH</sequence>
<accession>A0A927D314</accession>
<evidence type="ECO:0000256" key="3">
    <source>
        <dbReference type="SAM" id="MobiDB-lite"/>
    </source>
</evidence>
<evidence type="ECO:0000313" key="5">
    <source>
        <dbReference type="EMBL" id="MBD3664200.1"/>
    </source>
</evidence>
<feature type="region of interest" description="Disordered" evidence="3">
    <location>
        <begin position="228"/>
        <end position="252"/>
    </location>
</feature>
<proteinExistence type="predicted"/>
<keyword evidence="6" id="KW-1185">Reference proteome</keyword>
<comment type="caution">
    <text evidence="5">The sequence shown here is derived from an EMBL/GenBank/DDBJ whole genome shotgun (WGS) entry which is preliminary data.</text>
</comment>
<feature type="domain" description="Response regulatory" evidence="4">
    <location>
        <begin position="20"/>
        <end position="138"/>
    </location>
</feature>
<dbReference type="Pfam" id="PF00072">
    <property type="entry name" value="Response_reg"/>
    <property type="match status" value="1"/>
</dbReference>
<feature type="modified residue" description="4-aspartylphosphate" evidence="2">
    <location>
        <position position="71"/>
    </location>
</feature>
<dbReference type="CDD" id="cd00156">
    <property type="entry name" value="REC"/>
    <property type="match status" value="1"/>
</dbReference>
<dbReference type="EMBL" id="JACTAG010000002">
    <property type="protein sequence ID" value="MBD3664200.1"/>
    <property type="molecule type" value="Genomic_DNA"/>
</dbReference>
<dbReference type="InterPro" id="IPR001789">
    <property type="entry name" value="Sig_transdc_resp-reg_receiver"/>
</dbReference>
<keyword evidence="1 2" id="KW-0597">Phosphoprotein</keyword>
<dbReference type="SMART" id="SM00448">
    <property type="entry name" value="REC"/>
    <property type="match status" value="1"/>
</dbReference>
<reference evidence="5" key="1">
    <citation type="submission" date="2020-08" db="EMBL/GenBank/DDBJ databases">
        <title>Sulfitobacter aestuariivivens sp. nov., isolated from a tidal flat.</title>
        <authorList>
            <person name="Park S."/>
            <person name="Yoon J.-H."/>
        </authorList>
    </citation>
    <scope>NUCLEOTIDE SEQUENCE</scope>
    <source>
        <strain evidence="5">TSTF-M16</strain>
    </source>
</reference>
<evidence type="ECO:0000256" key="2">
    <source>
        <dbReference type="PROSITE-ProRule" id="PRU00169"/>
    </source>
</evidence>
<dbReference type="Gene3D" id="3.40.50.2300">
    <property type="match status" value="1"/>
</dbReference>
<organism evidence="5 6">
    <name type="scientific">Sulfitobacter aestuariivivens</name>
    <dbReference type="NCBI Taxonomy" id="2766981"/>
    <lineage>
        <taxon>Bacteria</taxon>
        <taxon>Pseudomonadati</taxon>
        <taxon>Pseudomonadota</taxon>
        <taxon>Alphaproteobacteria</taxon>
        <taxon>Rhodobacterales</taxon>
        <taxon>Roseobacteraceae</taxon>
        <taxon>Sulfitobacter</taxon>
    </lineage>
</organism>
<dbReference type="Proteomes" id="UP000635142">
    <property type="component" value="Unassembled WGS sequence"/>
</dbReference>
<protein>
    <submittedName>
        <fullName evidence="5">Response regulator</fullName>
    </submittedName>
</protein>
<evidence type="ECO:0000313" key="6">
    <source>
        <dbReference type="Proteomes" id="UP000635142"/>
    </source>
</evidence>
<evidence type="ECO:0000256" key="1">
    <source>
        <dbReference type="ARBA" id="ARBA00022553"/>
    </source>
</evidence>
<dbReference type="GO" id="GO:0000160">
    <property type="term" value="P:phosphorelay signal transduction system"/>
    <property type="evidence" value="ECO:0007669"/>
    <property type="project" value="InterPro"/>
</dbReference>
<dbReference type="RefSeq" id="WP_191075243.1">
    <property type="nucleotide sequence ID" value="NZ_JACTAG010000002.1"/>
</dbReference>
<evidence type="ECO:0000259" key="4">
    <source>
        <dbReference type="PROSITE" id="PS50110"/>
    </source>
</evidence>
<dbReference type="SUPFAM" id="SSF52172">
    <property type="entry name" value="CheY-like"/>
    <property type="match status" value="1"/>
</dbReference>